<evidence type="ECO:0000313" key="10">
    <source>
        <dbReference type="Proteomes" id="UP000261520"/>
    </source>
</evidence>
<sequence length="521" mass="59770">MLLKIHIVITRDPALSYQVLQEETNTAEMLEINLKNDKMQKRLDGQVDAQSWPNQDNHLKVLPSVKSTDKETTSQTSDVDKDYIWILWKTLSIFSSIYFARKYRQRHSQVTSNVTKTSFPANAAEYMAVLDSTTLENFYFQCIQPGSIKRHREEEFLDGFVSDLLKSMKNVCSQVGGIAIGTADLEDLHNVVVPLNPPESYIFKCLFSNKVDDALPDMYICGQIELMKNAQIQHCCPCQVSDAADIVCLLHNGSDKIKIRKVTDFDEQFCKKGSNYLSKGKVNKWFHSTLRQAWSLIAFKYEFEVCINSSNIPGAVKVQFRSGEKISFTMSPVIRFDSHSYFFITTSLKNLDTSWSLSLSKYEDTFLRQIAKVLPQNSCHMQTLEIILFLHKKQTLLTGSSDLKDLHFKTALMHLLLTKAPYEWRPAFLANRLQDLLNLMMCSLKAKQLHHVLIGNPRAKTTIQLPVYLVKSNRVNLFNPLVVHRCIYQNAMMHVMELLKNAPILIKDYLVYGRLGSTREQ</sequence>
<dbReference type="PRINTS" id="PR02107">
    <property type="entry name" value="INOS145TPRIP"/>
</dbReference>
<evidence type="ECO:0000256" key="4">
    <source>
        <dbReference type="ARBA" id="ARBA00019443"/>
    </source>
</evidence>
<evidence type="ECO:0000256" key="5">
    <source>
        <dbReference type="ARBA" id="ARBA00022475"/>
    </source>
</evidence>
<dbReference type="PANTHER" id="PTHR10656">
    <property type="entry name" value="CELL FATE DETERMINING PROTEIN MAB21-RELATED"/>
    <property type="match status" value="1"/>
</dbReference>
<evidence type="ECO:0000256" key="3">
    <source>
        <dbReference type="ARBA" id="ARBA00004494"/>
    </source>
</evidence>
<evidence type="ECO:0000256" key="1">
    <source>
        <dbReference type="ARBA" id="ARBA00003856"/>
    </source>
</evidence>
<keyword evidence="5" id="KW-1003">Cell membrane</keyword>
<evidence type="ECO:0000256" key="8">
    <source>
        <dbReference type="ARBA" id="ARBA00023242"/>
    </source>
</evidence>
<keyword evidence="10" id="KW-1185">Reference proteome</keyword>
<organism evidence="9 10">
    <name type="scientific">Periophthalmus magnuspinnatus</name>
    <dbReference type="NCBI Taxonomy" id="409849"/>
    <lineage>
        <taxon>Eukaryota</taxon>
        <taxon>Metazoa</taxon>
        <taxon>Chordata</taxon>
        <taxon>Craniata</taxon>
        <taxon>Vertebrata</taxon>
        <taxon>Euteleostomi</taxon>
        <taxon>Actinopterygii</taxon>
        <taxon>Neopterygii</taxon>
        <taxon>Teleostei</taxon>
        <taxon>Neoteleostei</taxon>
        <taxon>Acanthomorphata</taxon>
        <taxon>Gobiaria</taxon>
        <taxon>Gobiiformes</taxon>
        <taxon>Gobioidei</taxon>
        <taxon>Gobiidae</taxon>
        <taxon>Oxudercinae</taxon>
        <taxon>Periophthalmus</taxon>
    </lineage>
</organism>
<dbReference type="SMART" id="SM01265">
    <property type="entry name" value="Mab-21"/>
    <property type="match status" value="1"/>
</dbReference>
<evidence type="ECO:0000313" key="9">
    <source>
        <dbReference type="Ensembl" id="ENSPMGP00000008805.1"/>
    </source>
</evidence>
<keyword evidence="6" id="KW-0175">Coiled coil</keyword>
<dbReference type="PANTHER" id="PTHR10656:SF8">
    <property type="entry name" value="INOSITOL 1,4,5-TRISPHOSPHATE RECEPTOR-INTERACTING PROTEIN"/>
    <property type="match status" value="1"/>
</dbReference>
<reference evidence="9" key="2">
    <citation type="submission" date="2025-09" db="UniProtKB">
        <authorList>
            <consortium name="Ensembl"/>
        </authorList>
    </citation>
    <scope>IDENTIFICATION</scope>
</reference>
<dbReference type="Gene3D" id="3.30.460.90">
    <property type="match status" value="1"/>
</dbReference>
<dbReference type="GO" id="GO:0005640">
    <property type="term" value="C:nuclear outer membrane"/>
    <property type="evidence" value="ECO:0007669"/>
    <property type="project" value="UniProtKB-SubCell"/>
</dbReference>
<dbReference type="Proteomes" id="UP000261520">
    <property type="component" value="Unplaced"/>
</dbReference>
<dbReference type="AlphaFoldDB" id="A0A3B3ZW83"/>
<reference evidence="9" key="1">
    <citation type="submission" date="2025-08" db="UniProtKB">
        <authorList>
            <consortium name="Ensembl"/>
        </authorList>
    </citation>
    <scope>IDENTIFICATION</scope>
</reference>
<dbReference type="InterPro" id="IPR026250">
    <property type="entry name" value="ITPRIP-like"/>
</dbReference>
<evidence type="ECO:0000256" key="2">
    <source>
        <dbReference type="ARBA" id="ARBA00004251"/>
    </source>
</evidence>
<dbReference type="InterPro" id="IPR024810">
    <property type="entry name" value="MAB21L/cGLR"/>
</dbReference>
<evidence type="ECO:0000256" key="7">
    <source>
        <dbReference type="ARBA" id="ARBA00023180"/>
    </source>
</evidence>
<comment type="subcellular location">
    <subcellularLocation>
        <location evidence="2">Cell membrane</location>
        <topology evidence="2">Single-pass type I membrane protein</topology>
    </subcellularLocation>
    <subcellularLocation>
        <location evidence="3">Nucleus outer membrane</location>
        <topology evidence="3">Single-pass type I membrane protein</topology>
    </subcellularLocation>
</comment>
<keyword evidence="7" id="KW-0325">Glycoprotein</keyword>
<keyword evidence="8" id="KW-0539">Nucleus</keyword>
<name>A0A3B3ZW83_9GOBI</name>
<comment type="function">
    <text evidence="1">Enhances Ca(2+)-mediated inhibition of inositol 1,4,5-triphosphate receptor (ITPR) Ca(2+) release.</text>
</comment>
<keyword evidence="5" id="KW-0472">Membrane</keyword>
<proteinExistence type="predicted"/>
<dbReference type="GO" id="GO:0005886">
    <property type="term" value="C:plasma membrane"/>
    <property type="evidence" value="ECO:0007669"/>
    <property type="project" value="UniProtKB-SubCell"/>
</dbReference>
<protein>
    <recommendedName>
        <fullName evidence="4">Inositol 1,4,5-trisphosphate receptor-interacting protein</fullName>
    </recommendedName>
</protein>
<dbReference type="STRING" id="409849.ENSPMGP00000008805"/>
<accession>A0A3B3ZW83</accession>
<evidence type="ECO:0000256" key="6">
    <source>
        <dbReference type="ARBA" id="ARBA00023054"/>
    </source>
</evidence>
<dbReference type="Gene3D" id="1.10.1410.40">
    <property type="match status" value="1"/>
</dbReference>
<dbReference type="Ensembl" id="ENSPMGT00000009372.1">
    <property type="protein sequence ID" value="ENSPMGP00000008805.1"/>
    <property type="gene ID" value="ENSPMGG00000007294.1"/>
</dbReference>